<dbReference type="EMBL" id="CP061839">
    <property type="protein sequence ID" value="QOW61041.1"/>
    <property type="molecule type" value="Genomic_DNA"/>
</dbReference>
<proteinExistence type="predicted"/>
<dbReference type="Proteomes" id="UP000593915">
    <property type="component" value="Chromosome"/>
</dbReference>
<dbReference type="Pfam" id="PF02082">
    <property type="entry name" value="Rrf2"/>
    <property type="match status" value="1"/>
</dbReference>
<dbReference type="InterPro" id="IPR000944">
    <property type="entry name" value="Tscrpt_reg_Rrf2"/>
</dbReference>
<dbReference type="PROSITE" id="PS51197">
    <property type="entry name" value="HTH_RRF2_2"/>
    <property type="match status" value="1"/>
</dbReference>
<evidence type="ECO:0000313" key="1">
    <source>
        <dbReference type="EMBL" id="QOW61041.1"/>
    </source>
</evidence>
<name>A0A7S7AWY4_9SPIR</name>
<dbReference type="PANTHER" id="PTHR33221:SF15">
    <property type="entry name" value="HTH-TYPE TRANSCRIPTIONAL REGULATOR YWGB-RELATED"/>
    <property type="match status" value="1"/>
</dbReference>
<accession>A0A7S7AWY4</accession>
<dbReference type="PANTHER" id="PTHR33221">
    <property type="entry name" value="WINGED HELIX-TURN-HELIX TRANSCRIPTIONAL REGULATOR, RRF2 FAMILY"/>
    <property type="match status" value="1"/>
</dbReference>
<evidence type="ECO:0000313" key="2">
    <source>
        <dbReference type="Proteomes" id="UP000593915"/>
    </source>
</evidence>
<dbReference type="InterPro" id="IPR036388">
    <property type="entry name" value="WH-like_DNA-bd_sf"/>
</dbReference>
<dbReference type="Gene3D" id="1.10.10.10">
    <property type="entry name" value="Winged helix-like DNA-binding domain superfamily/Winged helix DNA-binding domain"/>
    <property type="match status" value="1"/>
</dbReference>
<organism evidence="1 2">
    <name type="scientific">Treponema pedis</name>
    <dbReference type="NCBI Taxonomy" id="409322"/>
    <lineage>
        <taxon>Bacteria</taxon>
        <taxon>Pseudomonadati</taxon>
        <taxon>Spirochaetota</taxon>
        <taxon>Spirochaetia</taxon>
        <taxon>Spirochaetales</taxon>
        <taxon>Treponemataceae</taxon>
        <taxon>Treponema</taxon>
    </lineage>
</organism>
<dbReference type="AlphaFoldDB" id="A0A7S7AWY4"/>
<dbReference type="InterPro" id="IPR036390">
    <property type="entry name" value="WH_DNA-bd_sf"/>
</dbReference>
<dbReference type="RefSeq" id="WP_194076482.1">
    <property type="nucleotide sequence ID" value="NZ_CP061839.1"/>
</dbReference>
<reference evidence="1 2" key="1">
    <citation type="submission" date="2020-09" db="EMBL/GenBank/DDBJ databases">
        <title>Characterization of Treponema spp. from bovine digital dermatitis in Korea.</title>
        <authorList>
            <person name="Espiritu H.M."/>
            <person name="Cho Y.I."/>
            <person name="Mamuad L."/>
        </authorList>
    </citation>
    <scope>NUCLEOTIDE SEQUENCE [LARGE SCALE GENOMIC DNA]</scope>
    <source>
        <strain evidence="1 2">KS1</strain>
    </source>
</reference>
<dbReference type="GO" id="GO:0003700">
    <property type="term" value="F:DNA-binding transcription factor activity"/>
    <property type="evidence" value="ECO:0007669"/>
    <property type="project" value="TreeGrafter"/>
</dbReference>
<protein>
    <submittedName>
        <fullName evidence="1">Rrf2 family transcriptional regulator</fullName>
    </submittedName>
</protein>
<sequence length="144" mass="15815">MKISVRFTAAVHTLLCIWYFEKEYRVTSDFIAGSTGVNAVIIRKILLQLQKAGLVETAAGVGGSHLARNIKEITLLDIYKAVNEGKEERDMFNFHPNPNGACPIGKNIHLVLDPALQKAQEALEKTLAKTTLASLTAQLSGRLR</sequence>
<gene>
    <name evidence="1" type="ORF">IFE08_01080</name>
</gene>
<dbReference type="SUPFAM" id="SSF46785">
    <property type="entry name" value="Winged helix' DNA-binding domain"/>
    <property type="match status" value="1"/>
</dbReference>
<dbReference type="GO" id="GO:0005829">
    <property type="term" value="C:cytosol"/>
    <property type="evidence" value="ECO:0007669"/>
    <property type="project" value="TreeGrafter"/>
</dbReference>